<dbReference type="Gene3D" id="1.20.120.450">
    <property type="entry name" value="dinb family like domain"/>
    <property type="match status" value="1"/>
</dbReference>
<keyword evidence="2" id="KW-1185">Reference proteome</keyword>
<dbReference type="InterPro" id="IPR007061">
    <property type="entry name" value="MST-like"/>
</dbReference>
<name>A0ABT9YFJ5_9BACI</name>
<evidence type="ECO:0000313" key="1">
    <source>
        <dbReference type="EMBL" id="MDQ0206620.1"/>
    </source>
</evidence>
<dbReference type="EMBL" id="JAUSUA010000002">
    <property type="protein sequence ID" value="MDQ0206620.1"/>
    <property type="molecule type" value="Genomic_DNA"/>
</dbReference>
<proteinExistence type="predicted"/>
<dbReference type="SUPFAM" id="SSF109854">
    <property type="entry name" value="DinB/YfiT-like putative metalloenzymes"/>
    <property type="match status" value="1"/>
</dbReference>
<dbReference type="Pfam" id="PF04978">
    <property type="entry name" value="MST"/>
    <property type="match status" value="1"/>
</dbReference>
<protein>
    <submittedName>
        <fullName evidence="1">Damage-inducible protein DinB</fullName>
    </submittedName>
</protein>
<gene>
    <name evidence="1" type="ORF">J2S05_001419</name>
</gene>
<organism evidence="1 2">
    <name type="scientific">Alkalicoccobacillus murimartini</name>
    <dbReference type="NCBI Taxonomy" id="171685"/>
    <lineage>
        <taxon>Bacteria</taxon>
        <taxon>Bacillati</taxon>
        <taxon>Bacillota</taxon>
        <taxon>Bacilli</taxon>
        <taxon>Bacillales</taxon>
        <taxon>Bacillaceae</taxon>
        <taxon>Alkalicoccobacillus</taxon>
    </lineage>
</organism>
<dbReference type="InterPro" id="IPR034660">
    <property type="entry name" value="DinB/YfiT-like"/>
</dbReference>
<sequence length="185" mass="21656">MLDLDVYTKEAIRIKEYRLISKESYDGKIGDLLSMLDFARAATLKEVATLTQDDLDYLSHSHGNTIGALLIHIASIEYAHQIITFKDRDLSESENLKWQVPLELGESGRNIIKNQPLDYYMNQLMAVRNDTLDLFSTIKEDWLYIEDTWPNGVPINYYYLWFHVMEDEMNHCGQIKAIKRLLSYR</sequence>
<comment type="caution">
    <text evidence="1">The sequence shown here is derived from an EMBL/GenBank/DDBJ whole genome shotgun (WGS) entry which is preliminary data.</text>
</comment>
<evidence type="ECO:0000313" key="2">
    <source>
        <dbReference type="Proteomes" id="UP001225034"/>
    </source>
</evidence>
<reference evidence="1 2" key="1">
    <citation type="submission" date="2023-07" db="EMBL/GenBank/DDBJ databases">
        <title>Genomic Encyclopedia of Type Strains, Phase IV (KMG-IV): sequencing the most valuable type-strain genomes for metagenomic binning, comparative biology and taxonomic classification.</title>
        <authorList>
            <person name="Goeker M."/>
        </authorList>
    </citation>
    <scope>NUCLEOTIDE SEQUENCE [LARGE SCALE GENOMIC DNA]</scope>
    <source>
        <strain evidence="1 2">DSM 19154</strain>
    </source>
</reference>
<accession>A0ABT9YFJ5</accession>
<dbReference type="Proteomes" id="UP001225034">
    <property type="component" value="Unassembled WGS sequence"/>
</dbReference>